<feature type="active site" description="Nucleophile" evidence="5">
    <location>
        <position position="471"/>
    </location>
</feature>
<dbReference type="PANTHER" id="PTHR22807">
    <property type="entry name" value="NOP2 YEAST -RELATED NOL1/NOP2/FMU SUN DOMAIN-CONTAINING"/>
    <property type="match status" value="1"/>
</dbReference>
<dbReference type="Pfam" id="PF01189">
    <property type="entry name" value="Methyltr_RsmB-F"/>
    <property type="match status" value="1"/>
</dbReference>
<name>A0ABD3MT63_9STRA</name>
<evidence type="ECO:0000256" key="7">
    <source>
        <dbReference type="SAM" id="SignalP"/>
    </source>
</evidence>
<keyword evidence="1 5" id="KW-0489">Methyltransferase</keyword>
<accession>A0ABD3MT63</accession>
<evidence type="ECO:0000256" key="1">
    <source>
        <dbReference type="ARBA" id="ARBA00022603"/>
    </source>
</evidence>
<evidence type="ECO:0000259" key="8">
    <source>
        <dbReference type="PROSITE" id="PS51686"/>
    </source>
</evidence>
<dbReference type="SUPFAM" id="SSF48013">
    <property type="entry name" value="NusB-like"/>
    <property type="match status" value="1"/>
</dbReference>
<comment type="similarity">
    <text evidence="5">Belongs to the class I-like SAM-binding methyltransferase superfamily. RsmB/NOP family.</text>
</comment>
<feature type="region of interest" description="Disordered" evidence="6">
    <location>
        <begin position="36"/>
        <end position="57"/>
    </location>
</feature>
<organism evidence="9 10">
    <name type="scientific">Stephanodiscus triporus</name>
    <dbReference type="NCBI Taxonomy" id="2934178"/>
    <lineage>
        <taxon>Eukaryota</taxon>
        <taxon>Sar</taxon>
        <taxon>Stramenopiles</taxon>
        <taxon>Ochrophyta</taxon>
        <taxon>Bacillariophyta</taxon>
        <taxon>Coscinodiscophyceae</taxon>
        <taxon>Thalassiosirophycidae</taxon>
        <taxon>Stephanodiscales</taxon>
        <taxon>Stephanodiscaceae</taxon>
        <taxon>Stephanodiscus</taxon>
    </lineage>
</organism>
<keyword evidence="2 5" id="KW-0808">Transferase</keyword>
<sequence length="539" mass="59816">MISLLVFALLLVGSHGFRFSMSSMRVIPPLRMSELLNPPSESRPDGTPSKTKNGMGPQKIKPTARYVAISVLADADAAGSFATRELEESPHYQSLDARDRAFARLLVATVERRFGQIDKVLECCIQKPNKGKHAHFIRATLRTGVAQLFFLRTRPFAAIKETVEVLRMYPNNPPIPEPMIKFVNGVLRNLSRPSNNETDDTAEMLGEKLLREKTSPQDNFSTWLLNQMRNDWGEKTAELICSEMMPPDDTSITPRIDLSTKFSLAAATGMNDYMEEIQLLMESLGGESILLPQFSIRGGSSLKGDVKLWPGYEEGAWWVQDSSSTLPALVLSSALHDKYHQCRLSELHVVDMCSAPGGKASQLLSVGFGHVTAIESNPRRSRRLTENLKRLDLLDKCQIVVEEGQNWVPPRPVHGILVDVPCSATGTGARRPDVLRRNPDLKELIEIQQLLANHCADTVLGEGGILVYATCSILKEESEDQVQKLIDRGNVETLPILPHEVPGFEDAIDNHGWLRVIPGVLGGNLRSTDGFFVARLIRK</sequence>
<feature type="binding site" evidence="5">
    <location>
        <begin position="353"/>
        <end position="359"/>
    </location>
    <ligand>
        <name>S-adenosyl-L-methionine</name>
        <dbReference type="ChEBI" id="CHEBI:59789"/>
    </ligand>
</feature>
<gene>
    <name evidence="9" type="ORF">ACHAW5_003169</name>
</gene>
<evidence type="ECO:0000313" key="9">
    <source>
        <dbReference type="EMBL" id="KAL3767150.1"/>
    </source>
</evidence>
<proteinExistence type="inferred from homology"/>
<evidence type="ECO:0000256" key="6">
    <source>
        <dbReference type="SAM" id="MobiDB-lite"/>
    </source>
</evidence>
<dbReference type="CDD" id="cd02440">
    <property type="entry name" value="AdoMet_MTases"/>
    <property type="match status" value="1"/>
</dbReference>
<dbReference type="GO" id="GO:0003723">
    <property type="term" value="F:RNA binding"/>
    <property type="evidence" value="ECO:0007669"/>
    <property type="project" value="UniProtKB-UniRule"/>
</dbReference>
<dbReference type="InterPro" id="IPR001678">
    <property type="entry name" value="MeTrfase_RsmB-F_NOP2_dom"/>
</dbReference>
<protein>
    <recommendedName>
        <fullName evidence="8">SAM-dependent MTase RsmB/NOP-type domain-containing protein</fullName>
    </recommendedName>
</protein>
<dbReference type="PRINTS" id="PR02008">
    <property type="entry name" value="RCMTFAMILY"/>
</dbReference>
<feature type="binding site" evidence="5">
    <location>
        <position position="419"/>
    </location>
    <ligand>
        <name>S-adenosyl-L-methionine</name>
        <dbReference type="ChEBI" id="CHEBI:59789"/>
    </ligand>
</feature>
<dbReference type="InterPro" id="IPR035926">
    <property type="entry name" value="NusB-like_sf"/>
</dbReference>
<comment type="caution">
    <text evidence="5">Lacks conserved residue(s) required for the propagation of feature annotation.</text>
</comment>
<reference evidence="9 10" key="1">
    <citation type="submission" date="2024-10" db="EMBL/GenBank/DDBJ databases">
        <title>Updated reference genomes for cyclostephanoid diatoms.</title>
        <authorList>
            <person name="Roberts W.R."/>
            <person name="Alverson A.J."/>
        </authorList>
    </citation>
    <scope>NUCLEOTIDE SEQUENCE [LARGE SCALE GENOMIC DNA]</scope>
    <source>
        <strain evidence="9 10">AJA276-08</strain>
    </source>
</reference>
<feature type="domain" description="SAM-dependent MTase RsmB/NOP-type" evidence="8">
    <location>
        <begin position="244"/>
        <end position="539"/>
    </location>
</feature>
<keyword evidence="4 5" id="KW-0694">RNA-binding</keyword>
<keyword evidence="3 5" id="KW-0949">S-adenosyl-L-methionine</keyword>
<dbReference type="InterPro" id="IPR006027">
    <property type="entry name" value="NusB_RsmB_TIM44"/>
</dbReference>
<keyword evidence="10" id="KW-1185">Reference proteome</keyword>
<dbReference type="EMBL" id="JALLAZ020001712">
    <property type="protein sequence ID" value="KAL3767150.1"/>
    <property type="molecule type" value="Genomic_DNA"/>
</dbReference>
<feature type="chain" id="PRO_5044824598" description="SAM-dependent MTase RsmB/NOP-type domain-containing protein" evidence="7">
    <location>
        <begin position="17"/>
        <end position="539"/>
    </location>
</feature>
<feature type="signal peptide" evidence="7">
    <location>
        <begin position="1"/>
        <end position="16"/>
    </location>
</feature>
<dbReference type="SUPFAM" id="SSF53335">
    <property type="entry name" value="S-adenosyl-L-methionine-dependent methyltransferases"/>
    <property type="match status" value="1"/>
</dbReference>
<dbReference type="InterPro" id="IPR023267">
    <property type="entry name" value="RCMT"/>
</dbReference>
<dbReference type="Pfam" id="PF01029">
    <property type="entry name" value="NusB"/>
    <property type="match status" value="1"/>
</dbReference>
<evidence type="ECO:0000256" key="4">
    <source>
        <dbReference type="ARBA" id="ARBA00022884"/>
    </source>
</evidence>
<comment type="caution">
    <text evidence="9">The sequence shown here is derived from an EMBL/GenBank/DDBJ whole genome shotgun (WGS) entry which is preliminary data.</text>
</comment>
<dbReference type="GO" id="GO:0032259">
    <property type="term" value="P:methylation"/>
    <property type="evidence" value="ECO:0007669"/>
    <property type="project" value="UniProtKB-KW"/>
</dbReference>
<evidence type="ECO:0000313" key="10">
    <source>
        <dbReference type="Proteomes" id="UP001530315"/>
    </source>
</evidence>
<feature type="binding site" evidence="5">
    <location>
        <position position="375"/>
    </location>
    <ligand>
        <name>S-adenosyl-L-methionine</name>
        <dbReference type="ChEBI" id="CHEBI:59789"/>
    </ligand>
</feature>
<dbReference type="InterPro" id="IPR049560">
    <property type="entry name" value="MeTrfase_RsmB-F_NOP2_cat"/>
</dbReference>
<dbReference type="GO" id="GO:0008168">
    <property type="term" value="F:methyltransferase activity"/>
    <property type="evidence" value="ECO:0007669"/>
    <property type="project" value="UniProtKB-KW"/>
</dbReference>
<dbReference type="PANTHER" id="PTHR22807:SF30">
    <property type="entry name" value="28S RRNA (CYTOSINE(4447)-C(5))-METHYLTRANSFERASE-RELATED"/>
    <property type="match status" value="1"/>
</dbReference>
<dbReference type="PROSITE" id="PS51686">
    <property type="entry name" value="SAM_MT_RSMB_NOP"/>
    <property type="match status" value="1"/>
</dbReference>
<evidence type="ECO:0000256" key="3">
    <source>
        <dbReference type="ARBA" id="ARBA00022691"/>
    </source>
</evidence>
<dbReference type="Gene3D" id="3.40.50.150">
    <property type="entry name" value="Vaccinia Virus protein VP39"/>
    <property type="match status" value="1"/>
</dbReference>
<keyword evidence="7" id="KW-0732">Signal</keyword>
<dbReference type="AlphaFoldDB" id="A0ABD3MT63"/>
<evidence type="ECO:0000256" key="2">
    <source>
        <dbReference type="ARBA" id="ARBA00022679"/>
    </source>
</evidence>
<dbReference type="Gene3D" id="1.10.940.10">
    <property type="entry name" value="NusB-like"/>
    <property type="match status" value="1"/>
</dbReference>
<dbReference type="InterPro" id="IPR029063">
    <property type="entry name" value="SAM-dependent_MTases_sf"/>
</dbReference>
<dbReference type="Proteomes" id="UP001530315">
    <property type="component" value="Unassembled WGS sequence"/>
</dbReference>
<evidence type="ECO:0000256" key="5">
    <source>
        <dbReference type="PROSITE-ProRule" id="PRU01023"/>
    </source>
</evidence>